<dbReference type="GO" id="GO:0004794">
    <property type="term" value="F:threonine deaminase activity"/>
    <property type="evidence" value="ECO:0007669"/>
    <property type="project" value="TreeGrafter"/>
</dbReference>
<reference evidence="6" key="2">
    <citation type="submission" date="2021-04" db="EMBL/GenBank/DDBJ databases">
        <authorList>
            <person name="Gilroy R."/>
        </authorList>
    </citation>
    <scope>NUCLEOTIDE SEQUENCE</scope>
    <source>
        <strain evidence="6">1193</strain>
    </source>
</reference>
<evidence type="ECO:0000259" key="5">
    <source>
        <dbReference type="Pfam" id="PF00291"/>
    </source>
</evidence>
<dbReference type="GO" id="GO:0009097">
    <property type="term" value="P:isoleucine biosynthetic process"/>
    <property type="evidence" value="ECO:0007669"/>
    <property type="project" value="TreeGrafter"/>
</dbReference>
<evidence type="ECO:0000256" key="3">
    <source>
        <dbReference type="ARBA" id="ARBA00022898"/>
    </source>
</evidence>
<comment type="caution">
    <text evidence="6">The sequence shown here is derived from an EMBL/GenBank/DDBJ whole genome shotgun (WGS) entry which is preliminary data.</text>
</comment>
<accession>A0A9D2B5K3</accession>
<comment type="cofactor">
    <cofactor evidence="1">
        <name>pyridoxal 5'-phosphate</name>
        <dbReference type="ChEBI" id="CHEBI:597326"/>
    </cofactor>
</comment>
<keyword evidence="4" id="KW-0456">Lyase</keyword>
<dbReference type="PANTHER" id="PTHR48078">
    <property type="entry name" value="THREONINE DEHYDRATASE, MITOCHONDRIAL-RELATED"/>
    <property type="match status" value="1"/>
</dbReference>
<keyword evidence="3" id="KW-0663">Pyridoxal phosphate</keyword>
<name>A0A9D2B5K3_9GAMM</name>
<dbReference type="EMBL" id="DXFC01000211">
    <property type="protein sequence ID" value="HIX61988.1"/>
    <property type="molecule type" value="Genomic_DNA"/>
</dbReference>
<dbReference type="Proteomes" id="UP000824248">
    <property type="component" value="Unassembled WGS sequence"/>
</dbReference>
<dbReference type="Pfam" id="PF00291">
    <property type="entry name" value="PALP"/>
    <property type="match status" value="1"/>
</dbReference>
<dbReference type="PROSITE" id="PS00165">
    <property type="entry name" value="DEHYDRATASE_SER_THR"/>
    <property type="match status" value="1"/>
</dbReference>
<dbReference type="AlphaFoldDB" id="A0A9D2B5K3"/>
<reference evidence="6" key="1">
    <citation type="journal article" date="2021" name="PeerJ">
        <title>Extensive microbial diversity within the chicken gut microbiome revealed by metagenomics and culture.</title>
        <authorList>
            <person name="Gilroy R."/>
            <person name="Ravi A."/>
            <person name="Getino M."/>
            <person name="Pursley I."/>
            <person name="Horton D.L."/>
            <person name="Alikhan N.F."/>
            <person name="Baker D."/>
            <person name="Gharbi K."/>
            <person name="Hall N."/>
            <person name="Watson M."/>
            <person name="Adriaenssens E.M."/>
            <person name="Foster-Nyarko E."/>
            <person name="Jarju S."/>
            <person name="Secka A."/>
            <person name="Antonio M."/>
            <person name="Oren A."/>
            <person name="Chaudhuri R.R."/>
            <person name="La Ragione R."/>
            <person name="Hildebrand F."/>
            <person name="Pallen M.J."/>
        </authorList>
    </citation>
    <scope>NUCLEOTIDE SEQUENCE</scope>
    <source>
        <strain evidence="6">1193</strain>
    </source>
</reference>
<dbReference type="InterPro" id="IPR000634">
    <property type="entry name" value="Ser/Thr_deHydtase_PyrdxlP-BS"/>
</dbReference>
<dbReference type="InterPro" id="IPR036052">
    <property type="entry name" value="TrpB-like_PALP_sf"/>
</dbReference>
<proteinExistence type="inferred from homology"/>
<evidence type="ECO:0000256" key="1">
    <source>
        <dbReference type="ARBA" id="ARBA00001933"/>
    </source>
</evidence>
<comment type="similarity">
    <text evidence="2">Belongs to the serine/threonine dehydratase family.</text>
</comment>
<evidence type="ECO:0000313" key="7">
    <source>
        <dbReference type="Proteomes" id="UP000824248"/>
    </source>
</evidence>
<dbReference type="SUPFAM" id="SSF53686">
    <property type="entry name" value="Tryptophan synthase beta subunit-like PLP-dependent enzymes"/>
    <property type="match status" value="1"/>
</dbReference>
<dbReference type="GO" id="GO:0003941">
    <property type="term" value="F:L-serine ammonia-lyase activity"/>
    <property type="evidence" value="ECO:0007669"/>
    <property type="project" value="TreeGrafter"/>
</dbReference>
<evidence type="ECO:0000256" key="4">
    <source>
        <dbReference type="ARBA" id="ARBA00023239"/>
    </source>
</evidence>
<dbReference type="PANTHER" id="PTHR48078:SF11">
    <property type="entry name" value="THREONINE DEHYDRATASE, MITOCHONDRIAL"/>
    <property type="match status" value="1"/>
</dbReference>
<evidence type="ECO:0000256" key="2">
    <source>
        <dbReference type="ARBA" id="ARBA00010869"/>
    </source>
</evidence>
<organism evidence="6 7">
    <name type="scientific">Candidatus Halomonas stercoripullorum</name>
    <dbReference type="NCBI Taxonomy" id="2838617"/>
    <lineage>
        <taxon>Bacteria</taxon>
        <taxon>Pseudomonadati</taxon>
        <taxon>Pseudomonadota</taxon>
        <taxon>Gammaproteobacteria</taxon>
        <taxon>Oceanospirillales</taxon>
        <taxon>Halomonadaceae</taxon>
        <taxon>Halomonas</taxon>
    </lineage>
</organism>
<dbReference type="Gene3D" id="3.40.50.1100">
    <property type="match status" value="2"/>
</dbReference>
<dbReference type="InterPro" id="IPR050147">
    <property type="entry name" value="Ser/Thr_Dehydratase"/>
</dbReference>
<feature type="domain" description="Tryptophan synthase beta chain-like PALP" evidence="5">
    <location>
        <begin position="18"/>
        <end position="94"/>
    </location>
</feature>
<dbReference type="GO" id="GO:0030170">
    <property type="term" value="F:pyridoxal phosphate binding"/>
    <property type="evidence" value="ECO:0007669"/>
    <property type="project" value="InterPro"/>
</dbReference>
<protein>
    <submittedName>
        <fullName evidence="6">Pyridoxal-phosphate dependent enzyme</fullName>
    </submittedName>
</protein>
<feature type="non-terminal residue" evidence="6">
    <location>
        <position position="95"/>
    </location>
</feature>
<sequence length="95" mass="10410">MPEATVKKILQARVYEAAIETPISPAPFLSRRFNNQILIKREDLQPVYSFKIRGAYNKMAQLSEEQKARGVIAASAGNHAQGLAMAAKQLGVKAV</sequence>
<gene>
    <name evidence="6" type="ORF">H9854_07140</name>
</gene>
<evidence type="ECO:0000313" key="6">
    <source>
        <dbReference type="EMBL" id="HIX61988.1"/>
    </source>
</evidence>
<dbReference type="InterPro" id="IPR001926">
    <property type="entry name" value="TrpB-like_PALP"/>
</dbReference>
<dbReference type="GO" id="GO:0006567">
    <property type="term" value="P:L-threonine catabolic process"/>
    <property type="evidence" value="ECO:0007669"/>
    <property type="project" value="TreeGrafter"/>
</dbReference>
<dbReference type="GO" id="GO:0006565">
    <property type="term" value="P:L-serine catabolic process"/>
    <property type="evidence" value="ECO:0007669"/>
    <property type="project" value="TreeGrafter"/>
</dbReference>